<comment type="caution">
    <text evidence="2">The sequence shown here is derived from an EMBL/GenBank/DDBJ whole genome shotgun (WGS) entry which is preliminary data.</text>
</comment>
<feature type="region of interest" description="Disordered" evidence="1">
    <location>
        <begin position="38"/>
        <end position="57"/>
    </location>
</feature>
<sequence length="57" mass="6715">MEERKKVRREEAEERQKKHEKLSVDEKIGKLDKNLGKGIGARKERAKLAKKKTEVKK</sequence>
<feature type="compositionally biased region" description="Basic and acidic residues" evidence="1">
    <location>
        <begin position="38"/>
        <end position="47"/>
    </location>
</feature>
<proteinExistence type="predicted"/>
<gene>
    <name evidence="2" type="ORF">S01H1_30227</name>
</gene>
<reference evidence="2" key="1">
    <citation type="journal article" date="2014" name="Front. Microbiol.">
        <title>High frequency of phylogenetically diverse reductive dehalogenase-homologous genes in deep subseafloor sedimentary metagenomes.</title>
        <authorList>
            <person name="Kawai M."/>
            <person name="Futagami T."/>
            <person name="Toyoda A."/>
            <person name="Takaki Y."/>
            <person name="Nishi S."/>
            <person name="Hori S."/>
            <person name="Arai W."/>
            <person name="Tsubouchi T."/>
            <person name="Morono Y."/>
            <person name="Uchiyama I."/>
            <person name="Ito T."/>
            <person name="Fujiyama A."/>
            <person name="Inagaki F."/>
            <person name="Takami H."/>
        </authorList>
    </citation>
    <scope>NUCLEOTIDE SEQUENCE</scope>
    <source>
        <strain evidence="2">Expedition CK06-06</strain>
    </source>
</reference>
<feature type="compositionally biased region" description="Basic residues" evidence="1">
    <location>
        <begin position="48"/>
        <end position="57"/>
    </location>
</feature>
<protein>
    <submittedName>
        <fullName evidence="2">Uncharacterized protein</fullName>
    </submittedName>
</protein>
<evidence type="ECO:0000256" key="1">
    <source>
        <dbReference type="SAM" id="MobiDB-lite"/>
    </source>
</evidence>
<feature type="region of interest" description="Disordered" evidence="1">
    <location>
        <begin position="1"/>
        <end position="21"/>
    </location>
</feature>
<dbReference type="AlphaFoldDB" id="X0TRA1"/>
<dbReference type="EMBL" id="BARS01018582">
    <property type="protein sequence ID" value="GAF96078.1"/>
    <property type="molecule type" value="Genomic_DNA"/>
</dbReference>
<name>X0TRA1_9ZZZZ</name>
<organism evidence="2">
    <name type="scientific">marine sediment metagenome</name>
    <dbReference type="NCBI Taxonomy" id="412755"/>
    <lineage>
        <taxon>unclassified sequences</taxon>
        <taxon>metagenomes</taxon>
        <taxon>ecological metagenomes</taxon>
    </lineage>
</organism>
<accession>X0TRA1</accession>
<evidence type="ECO:0000313" key="2">
    <source>
        <dbReference type="EMBL" id="GAF96078.1"/>
    </source>
</evidence>